<dbReference type="PANTHER" id="PTHR43596:SF1">
    <property type="entry name" value="ADP,ATP CARRIER PROTEIN"/>
    <property type="match status" value="1"/>
</dbReference>
<evidence type="ECO:0000256" key="1">
    <source>
        <dbReference type="ARBA" id="ARBA00004141"/>
    </source>
</evidence>
<keyword evidence="2 8" id="KW-0813">Transport</keyword>
<evidence type="ECO:0000256" key="7">
    <source>
        <dbReference type="ARBA" id="ARBA00023136"/>
    </source>
</evidence>
<proteinExistence type="inferred from homology"/>
<feature type="transmembrane region" description="Helical" evidence="8">
    <location>
        <begin position="181"/>
        <end position="202"/>
    </location>
</feature>
<sequence length="440" mass="47838">MTALISRLQSLVLLRPGEGRALLCAAAYFFFLLLSLYLLRPVREAMGIARGADWLPWLMTTTLVVMLVVNPIYAALVSRLPRKRFIPWVAHFFAANLLVFAALFHTLPGHGGSLLGYAFYVWLSVFNLFVVSVFWSLMADVFSEDQGKRLFGMISMGGTLGAVVGAAVTEVASSGSWGFKVSVAGLMLLAVLGLELAVFFMLRLAAHFGLSAGEAQQAREPGPDFKAGVLAIAGSRYLQLICAYMLLFTVASTFLYLMQGDIVARSFASPAERTAAFAKLDFWTNVLTLTVQLLLTSRLLRGIGVSGVLLVLPLLTTVGFGALALWPSFLALALVQVLRRGIHYAVDRPAREILYIPLGPEERYKSKAFIDTFVFRGGDFLGVWAPTVFGALLVPVSLAALGCAGAWVAVAGWLGRLVNRRHREHADAAALPFHHKETLT</sequence>
<dbReference type="EMBL" id="JAVDXU010000003">
    <property type="protein sequence ID" value="MDR7271451.1"/>
    <property type="molecule type" value="Genomic_DNA"/>
</dbReference>
<dbReference type="PANTHER" id="PTHR43596">
    <property type="entry name" value="ADP,ATP CARRIER PROTEIN"/>
    <property type="match status" value="1"/>
</dbReference>
<evidence type="ECO:0000313" key="10">
    <source>
        <dbReference type="Proteomes" id="UP001180453"/>
    </source>
</evidence>
<keyword evidence="7 8" id="KW-0472">Membrane</keyword>
<keyword evidence="6 8" id="KW-1133">Transmembrane helix</keyword>
<feature type="transmembrane region" description="Helical" evidence="8">
    <location>
        <begin position="88"/>
        <end position="107"/>
    </location>
</feature>
<evidence type="ECO:0000256" key="2">
    <source>
        <dbReference type="ARBA" id="ARBA00022448"/>
    </source>
</evidence>
<reference evidence="9 10" key="1">
    <citation type="submission" date="2023-07" db="EMBL/GenBank/DDBJ databases">
        <title>Sorghum-associated microbial communities from plants grown in Nebraska, USA.</title>
        <authorList>
            <person name="Schachtman D."/>
        </authorList>
    </citation>
    <scope>NUCLEOTIDE SEQUENCE [LARGE SCALE GENOMIC DNA]</scope>
    <source>
        <strain evidence="9 10">BE314</strain>
    </source>
</reference>
<keyword evidence="3 8" id="KW-0812">Transmembrane</keyword>
<keyword evidence="5 8" id="KW-0067">ATP-binding</keyword>
<dbReference type="SUPFAM" id="SSF103473">
    <property type="entry name" value="MFS general substrate transporter"/>
    <property type="match status" value="1"/>
</dbReference>
<dbReference type="Gene3D" id="1.20.1250.20">
    <property type="entry name" value="MFS general substrate transporter like domains"/>
    <property type="match status" value="1"/>
</dbReference>
<evidence type="ECO:0000256" key="3">
    <source>
        <dbReference type="ARBA" id="ARBA00022692"/>
    </source>
</evidence>
<dbReference type="Pfam" id="PF03219">
    <property type="entry name" value="TLC"/>
    <property type="match status" value="1"/>
</dbReference>
<dbReference type="InterPro" id="IPR036259">
    <property type="entry name" value="MFS_trans_sf"/>
</dbReference>
<dbReference type="Proteomes" id="UP001180453">
    <property type="component" value="Unassembled WGS sequence"/>
</dbReference>
<feature type="transmembrane region" description="Helical" evidence="8">
    <location>
        <begin position="21"/>
        <end position="39"/>
    </location>
</feature>
<organism evidence="9 10">
    <name type="scientific">Roseateles saccharophilus</name>
    <name type="common">Pseudomonas saccharophila</name>
    <dbReference type="NCBI Taxonomy" id="304"/>
    <lineage>
        <taxon>Bacteria</taxon>
        <taxon>Pseudomonadati</taxon>
        <taxon>Pseudomonadota</taxon>
        <taxon>Betaproteobacteria</taxon>
        <taxon>Burkholderiales</taxon>
        <taxon>Sphaerotilaceae</taxon>
        <taxon>Roseateles</taxon>
    </lineage>
</organism>
<feature type="transmembrane region" description="Helical" evidence="8">
    <location>
        <begin position="150"/>
        <end position="169"/>
    </location>
</feature>
<feature type="transmembrane region" description="Helical" evidence="8">
    <location>
        <begin position="277"/>
        <end position="295"/>
    </location>
</feature>
<protein>
    <recommendedName>
        <fullName evidence="8">ADP,ATP carrier protein</fullName>
    </recommendedName>
</protein>
<comment type="caution">
    <text evidence="9">The sequence shown here is derived from an EMBL/GenBank/DDBJ whole genome shotgun (WGS) entry which is preliminary data.</text>
</comment>
<name>A0ABU1YU13_ROSSA</name>
<feature type="transmembrane region" description="Helical" evidence="8">
    <location>
        <begin position="54"/>
        <end position="76"/>
    </location>
</feature>
<evidence type="ECO:0000256" key="6">
    <source>
        <dbReference type="ARBA" id="ARBA00022989"/>
    </source>
</evidence>
<keyword evidence="4 8" id="KW-0547">Nucleotide-binding</keyword>
<gene>
    <name evidence="9" type="ORF">J2X20_004119</name>
</gene>
<evidence type="ECO:0000256" key="5">
    <source>
        <dbReference type="ARBA" id="ARBA00022840"/>
    </source>
</evidence>
<feature type="transmembrane region" description="Helical" evidence="8">
    <location>
        <begin position="307"/>
        <end position="329"/>
    </location>
</feature>
<evidence type="ECO:0000313" key="9">
    <source>
        <dbReference type="EMBL" id="MDR7271451.1"/>
    </source>
</evidence>
<feature type="transmembrane region" description="Helical" evidence="8">
    <location>
        <begin position="237"/>
        <end position="257"/>
    </location>
</feature>
<comment type="subcellular location">
    <subcellularLocation>
        <location evidence="1 8">Membrane</location>
        <topology evidence="1 8">Multi-pass membrane protein</topology>
    </subcellularLocation>
</comment>
<accession>A0ABU1YU13</accession>
<dbReference type="RefSeq" id="WP_310268699.1">
    <property type="nucleotide sequence ID" value="NZ_JAVDXU010000003.1"/>
</dbReference>
<keyword evidence="10" id="KW-1185">Reference proteome</keyword>
<evidence type="ECO:0000256" key="8">
    <source>
        <dbReference type="RuleBase" id="RU363121"/>
    </source>
</evidence>
<dbReference type="InterPro" id="IPR004667">
    <property type="entry name" value="ADP_ATP_car_bac_type"/>
</dbReference>
<feature type="transmembrane region" description="Helical" evidence="8">
    <location>
        <begin position="119"/>
        <end position="138"/>
    </location>
</feature>
<comment type="similarity">
    <text evidence="8">Belongs to the ADP/ATP translocase tlc family.</text>
</comment>
<feature type="transmembrane region" description="Helical" evidence="8">
    <location>
        <begin position="388"/>
        <end position="414"/>
    </location>
</feature>
<evidence type="ECO:0000256" key="4">
    <source>
        <dbReference type="ARBA" id="ARBA00022741"/>
    </source>
</evidence>